<dbReference type="PIRSF" id="PIRSF037259">
    <property type="entry name" value="EcsB_ABC"/>
    <property type="match status" value="1"/>
</dbReference>
<sequence length="410" mass="48949">MKPLTSLFMERRKAAWQKGARYAALIARGLHFLPIFLLVFIYYGYRAFLEWLPSDFPVYLILTVLFTWFLSQTQIRTYVKAADPVFLLPADQSLQMYFKKSLLYNMGMQSLKILFWLGFVFPLFYTHIGDGKAFLLALAVLLPLKAWNVWIHWLELRNKDGYTLHQILRWGSNGLVCLWLFSGSLFSWPLIVALGWLGWLTSYHHRFTAPASIIPWDRLLLLEEQIISRYYRLASHFVDVPHIKNERKKRPIFAPILHSVRYGRENTYLYLYLRTFFRYREPFGVYIRLTLVTTLLLATFQPEWWLFMVILSIAMYITGIQLPWIRRIHRFQPWFRLYPLPDEKKRTGWARLAFILLGVQASLVVLLQWWLWKDPFPFLPMLLLFGWLVAWFLGQIHLPKKLHQKSSIIH</sequence>
<name>A0A521ARJ0_9BACL</name>
<dbReference type="OrthoDB" id="2447941at2"/>
<reference evidence="2 3" key="1">
    <citation type="submission" date="2017-05" db="EMBL/GenBank/DDBJ databases">
        <authorList>
            <person name="Varghese N."/>
            <person name="Submissions S."/>
        </authorList>
    </citation>
    <scope>NUCLEOTIDE SEQUENCE [LARGE SCALE GENOMIC DNA]</scope>
    <source>
        <strain evidence="2 3">DSM 45474</strain>
    </source>
</reference>
<accession>A0A521ARJ0</accession>
<organism evidence="2 3">
    <name type="scientific">Melghirimyces algeriensis</name>
    <dbReference type="NCBI Taxonomy" id="910412"/>
    <lineage>
        <taxon>Bacteria</taxon>
        <taxon>Bacillati</taxon>
        <taxon>Bacillota</taxon>
        <taxon>Bacilli</taxon>
        <taxon>Bacillales</taxon>
        <taxon>Thermoactinomycetaceae</taxon>
        <taxon>Melghirimyces</taxon>
    </lineage>
</organism>
<evidence type="ECO:0000313" key="2">
    <source>
        <dbReference type="EMBL" id="SMO37406.1"/>
    </source>
</evidence>
<feature type="transmembrane region" description="Helical" evidence="1">
    <location>
        <begin position="51"/>
        <end position="70"/>
    </location>
</feature>
<evidence type="ECO:0000256" key="1">
    <source>
        <dbReference type="SAM" id="Phobius"/>
    </source>
</evidence>
<feature type="transmembrane region" description="Helical" evidence="1">
    <location>
        <begin position="304"/>
        <end position="325"/>
    </location>
</feature>
<feature type="transmembrane region" description="Helical" evidence="1">
    <location>
        <begin position="133"/>
        <end position="154"/>
    </location>
</feature>
<feature type="transmembrane region" description="Helical" evidence="1">
    <location>
        <begin position="102"/>
        <end position="121"/>
    </location>
</feature>
<feature type="transmembrane region" description="Helical" evidence="1">
    <location>
        <begin position="352"/>
        <end position="372"/>
    </location>
</feature>
<proteinExistence type="predicted"/>
<feature type="transmembrane region" description="Helical" evidence="1">
    <location>
        <begin position="378"/>
        <end position="398"/>
    </location>
</feature>
<dbReference type="Pfam" id="PF05975">
    <property type="entry name" value="EcsB"/>
    <property type="match status" value="1"/>
</dbReference>
<dbReference type="EMBL" id="FXTI01000001">
    <property type="protein sequence ID" value="SMO37406.1"/>
    <property type="molecule type" value="Genomic_DNA"/>
</dbReference>
<keyword evidence="3" id="KW-1185">Reference proteome</keyword>
<gene>
    <name evidence="2" type="ORF">SAMN06264849_101300</name>
</gene>
<dbReference type="InterPro" id="IPR010288">
    <property type="entry name" value="EcsB_ABC"/>
</dbReference>
<protein>
    <submittedName>
        <fullName evidence="2">ABC-2 type transport system permease protein</fullName>
    </submittedName>
</protein>
<dbReference type="Proteomes" id="UP000315636">
    <property type="component" value="Unassembled WGS sequence"/>
</dbReference>
<dbReference type="GO" id="GO:0016020">
    <property type="term" value="C:membrane"/>
    <property type="evidence" value="ECO:0007669"/>
    <property type="project" value="InterPro"/>
</dbReference>
<keyword evidence="1" id="KW-1133">Transmembrane helix</keyword>
<keyword evidence="1" id="KW-0812">Transmembrane</keyword>
<keyword evidence="1" id="KW-0472">Membrane</keyword>
<feature type="transmembrane region" description="Helical" evidence="1">
    <location>
        <begin position="175"/>
        <end position="199"/>
    </location>
</feature>
<feature type="transmembrane region" description="Helical" evidence="1">
    <location>
        <begin position="21"/>
        <end position="45"/>
    </location>
</feature>
<dbReference type="AlphaFoldDB" id="A0A521ARJ0"/>
<dbReference type="RefSeq" id="WP_142503994.1">
    <property type="nucleotide sequence ID" value="NZ_FXTI01000001.1"/>
</dbReference>
<evidence type="ECO:0000313" key="3">
    <source>
        <dbReference type="Proteomes" id="UP000315636"/>
    </source>
</evidence>